<protein>
    <submittedName>
        <fullName evidence="1">Uncharacterized protein</fullName>
    </submittedName>
</protein>
<organism evidence="1 2">
    <name type="scientific">Xanthomonas oryzae pv. leersiae</name>
    <dbReference type="NCBI Taxonomy" id="3112258"/>
    <lineage>
        <taxon>Bacteria</taxon>
        <taxon>Pseudomonadati</taxon>
        <taxon>Pseudomonadota</taxon>
        <taxon>Gammaproteobacteria</taxon>
        <taxon>Lysobacterales</taxon>
        <taxon>Lysobacteraceae</taxon>
        <taxon>Xanthomonas</taxon>
    </lineage>
</organism>
<dbReference type="AlphaFoldDB" id="A0AAJ6GWP9"/>
<reference evidence="1 2" key="1">
    <citation type="submission" date="2023-05" db="EMBL/GenBank/DDBJ databases">
        <title>Complete Genome Resource of Xanthomonas oryzae pv. leersiae Strain YNJC Isolated From Plateau Japonica Rice in Southwest China.</title>
        <authorList>
            <person name="Aa X."/>
            <person name="Mei L."/>
            <person name="Liu P."/>
            <person name="Yang Y."/>
            <person name="Tang C."/>
            <person name="Zhang F."/>
            <person name="Dong C."/>
            <person name="Wang B."/>
            <person name="Chen X."/>
            <person name="Dai L."/>
        </authorList>
    </citation>
    <scope>NUCLEOTIDE SEQUENCE [LARGE SCALE GENOMIC DNA]</scope>
    <source>
        <strain evidence="1 2">YNJC</strain>
    </source>
</reference>
<dbReference type="RefSeq" id="WP_285957113.1">
    <property type="nucleotide sequence ID" value="NZ_CP127225.1"/>
</dbReference>
<accession>A0AAJ6GWP9</accession>
<evidence type="ECO:0000313" key="1">
    <source>
        <dbReference type="EMBL" id="WIX07554.1"/>
    </source>
</evidence>
<sequence length="340" mass="38674">MIIAARPSYDYWFERWQIEVLVHKDGEAPKWKKSGPVVRNGVSYADIYSELSAAEERCAVINAEASLRIEQEPSQSQRISLRLKSEKSLQATKRLAQEERAMLVQARARKKGVIFDESKLILHKSSEDYRELIADELRQFPYLQLVLIRSEGRPIVFFRLENGSWSSPRYPNRKGLLSCHRAKIANGFDLYGSSHWGKTKAAIRQILLPRANELLKLAGIKRLLAEALAKGEKVLVYGCYVFWYETHKNVGWLVKELGSAKGSSDGEALWREGTIISQNHGRIVVLPYIKEDGVKVKGHTKNAPHEGRALPRHPDDIVEIPFSEIDGDLMIGLHGELFYE</sequence>
<gene>
    <name evidence="1" type="ORF">QN060_05670</name>
</gene>
<name>A0AAJ6GWP9_9XANT</name>
<evidence type="ECO:0000313" key="2">
    <source>
        <dbReference type="Proteomes" id="UP001228059"/>
    </source>
</evidence>
<proteinExistence type="predicted"/>
<dbReference type="Proteomes" id="UP001228059">
    <property type="component" value="Chromosome"/>
</dbReference>
<dbReference type="EMBL" id="CP127225">
    <property type="protein sequence ID" value="WIX07554.1"/>
    <property type="molecule type" value="Genomic_DNA"/>
</dbReference>